<evidence type="ECO:0000259" key="5">
    <source>
        <dbReference type="PROSITE" id="PS50110"/>
    </source>
</evidence>
<keyword evidence="1" id="KW-0805">Transcription regulation</keyword>
<dbReference type="GO" id="GO:0006355">
    <property type="term" value="P:regulation of DNA-templated transcription"/>
    <property type="evidence" value="ECO:0007669"/>
    <property type="project" value="InterPro"/>
</dbReference>
<dbReference type="PROSITE" id="PS50110">
    <property type="entry name" value="RESPONSE_REGULATORY"/>
    <property type="match status" value="1"/>
</dbReference>
<keyword evidence="2" id="KW-0238">DNA-binding</keyword>
<reference evidence="6 7" key="1">
    <citation type="submission" date="2017-10" db="EMBL/GenBank/DDBJ databases">
        <title>Sequencing the genomes of 1000 actinobacteria strains.</title>
        <authorList>
            <person name="Klenk H.-P."/>
        </authorList>
    </citation>
    <scope>NUCLEOTIDE SEQUENCE [LARGE SCALE GENOMIC DNA]</scope>
    <source>
        <strain evidence="6 7">DSM 21801</strain>
    </source>
</reference>
<dbReference type="Proteomes" id="UP000224915">
    <property type="component" value="Unassembled WGS sequence"/>
</dbReference>
<dbReference type="SUPFAM" id="SSF46894">
    <property type="entry name" value="C-terminal effector domain of the bipartite response regulators"/>
    <property type="match status" value="1"/>
</dbReference>
<dbReference type="InterPro" id="IPR036388">
    <property type="entry name" value="WH-like_DNA-bd_sf"/>
</dbReference>
<evidence type="ECO:0000256" key="1">
    <source>
        <dbReference type="ARBA" id="ARBA00023015"/>
    </source>
</evidence>
<dbReference type="AlphaFoldDB" id="A0A2A9CYV8"/>
<dbReference type="PRINTS" id="PR00038">
    <property type="entry name" value="HTHLUXR"/>
</dbReference>
<dbReference type="PANTHER" id="PTHR44688">
    <property type="entry name" value="DNA-BINDING TRANSCRIPTIONAL ACTIVATOR DEVR_DOSR"/>
    <property type="match status" value="1"/>
</dbReference>
<dbReference type="EMBL" id="PDJD01000001">
    <property type="protein sequence ID" value="PFG18769.1"/>
    <property type="molecule type" value="Genomic_DNA"/>
</dbReference>
<keyword evidence="3" id="KW-0804">Transcription</keyword>
<dbReference type="OrthoDB" id="3771852at2"/>
<name>A0A2A9CYV8_9MICO</name>
<dbReference type="RefSeq" id="WP_098468008.1">
    <property type="nucleotide sequence ID" value="NZ_PDJD01000001.1"/>
</dbReference>
<dbReference type="InterPro" id="IPR016032">
    <property type="entry name" value="Sig_transdc_resp-reg_C-effctor"/>
</dbReference>
<gene>
    <name evidence="6" type="ORF">ATL40_0312</name>
</gene>
<sequence length="224" mass="23472">MTSPNPPTPPLRVVAIDDHPVMLRGIVATLMPMADIEVVHAATTVASALAARGAPDAYDVALLDVELGDGSQVGDNVASLVAAGIGVVLFTNEHRPAMIGEALRSGALALALKGDPETQLAEAIRSAARGVHFVSSRLALQITQDPAAHVHMSVREREVLERVALGMTWAAVAADLDISVATARTHMNRAMIAFSEAGLEPPQGPRDAVARSIQAGHIDPFRRP</sequence>
<dbReference type="Gene3D" id="3.40.50.2300">
    <property type="match status" value="1"/>
</dbReference>
<dbReference type="Gene3D" id="1.10.10.10">
    <property type="entry name" value="Winged helix-like DNA-binding domain superfamily/Winged helix DNA-binding domain"/>
    <property type="match status" value="1"/>
</dbReference>
<dbReference type="PANTHER" id="PTHR44688:SF16">
    <property type="entry name" value="DNA-BINDING TRANSCRIPTIONAL ACTIVATOR DEVR_DOSR"/>
    <property type="match status" value="1"/>
</dbReference>
<proteinExistence type="predicted"/>
<dbReference type="InterPro" id="IPR011006">
    <property type="entry name" value="CheY-like_superfamily"/>
</dbReference>
<protein>
    <submittedName>
        <fullName evidence="6">LuxR family two component transcriptional regulator</fullName>
    </submittedName>
</protein>
<dbReference type="SMART" id="SM00448">
    <property type="entry name" value="REC"/>
    <property type="match status" value="1"/>
</dbReference>
<dbReference type="Pfam" id="PF00196">
    <property type="entry name" value="GerE"/>
    <property type="match status" value="1"/>
</dbReference>
<dbReference type="SMART" id="SM00421">
    <property type="entry name" value="HTH_LUXR"/>
    <property type="match status" value="1"/>
</dbReference>
<keyword evidence="4" id="KW-0597">Phosphoprotein</keyword>
<evidence type="ECO:0000256" key="4">
    <source>
        <dbReference type="PROSITE-ProRule" id="PRU00169"/>
    </source>
</evidence>
<evidence type="ECO:0000313" key="7">
    <source>
        <dbReference type="Proteomes" id="UP000224915"/>
    </source>
</evidence>
<evidence type="ECO:0000313" key="6">
    <source>
        <dbReference type="EMBL" id="PFG18769.1"/>
    </source>
</evidence>
<dbReference type="GO" id="GO:0000160">
    <property type="term" value="P:phosphorelay signal transduction system"/>
    <property type="evidence" value="ECO:0007669"/>
    <property type="project" value="InterPro"/>
</dbReference>
<dbReference type="InterPro" id="IPR001789">
    <property type="entry name" value="Sig_transdc_resp-reg_receiver"/>
</dbReference>
<dbReference type="SUPFAM" id="SSF52172">
    <property type="entry name" value="CheY-like"/>
    <property type="match status" value="1"/>
</dbReference>
<dbReference type="GO" id="GO:0003677">
    <property type="term" value="F:DNA binding"/>
    <property type="evidence" value="ECO:0007669"/>
    <property type="project" value="UniProtKB-KW"/>
</dbReference>
<comment type="caution">
    <text evidence="6">The sequence shown here is derived from an EMBL/GenBank/DDBJ whole genome shotgun (WGS) entry which is preliminary data.</text>
</comment>
<organism evidence="6 7">
    <name type="scientific">Serinibacter salmoneus</name>
    <dbReference type="NCBI Taxonomy" id="556530"/>
    <lineage>
        <taxon>Bacteria</taxon>
        <taxon>Bacillati</taxon>
        <taxon>Actinomycetota</taxon>
        <taxon>Actinomycetes</taxon>
        <taxon>Micrococcales</taxon>
        <taxon>Beutenbergiaceae</taxon>
        <taxon>Serinibacter</taxon>
    </lineage>
</organism>
<dbReference type="Pfam" id="PF00072">
    <property type="entry name" value="Response_reg"/>
    <property type="match status" value="1"/>
</dbReference>
<evidence type="ECO:0000256" key="2">
    <source>
        <dbReference type="ARBA" id="ARBA00023125"/>
    </source>
</evidence>
<dbReference type="InterPro" id="IPR000792">
    <property type="entry name" value="Tscrpt_reg_LuxR_C"/>
</dbReference>
<keyword evidence="7" id="KW-1185">Reference proteome</keyword>
<feature type="modified residue" description="4-aspartylphosphate" evidence="4">
    <location>
        <position position="64"/>
    </location>
</feature>
<feature type="domain" description="Response regulatory" evidence="5">
    <location>
        <begin position="12"/>
        <end position="128"/>
    </location>
</feature>
<accession>A0A2A9CYV8</accession>
<evidence type="ECO:0000256" key="3">
    <source>
        <dbReference type="ARBA" id="ARBA00023163"/>
    </source>
</evidence>